<sequence>LFPGERKMPPFMEYLSRSLPYATMGLLVVYCLKNVDFSHSPFGLPEVVSVILVGVLHHWRHNILLSIGGGTAVYMLLVQLAVPVLM</sequence>
<reference evidence="2" key="1">
    <citation type="submission" date="2020-10" db="EMBL/GenBank/DDBJ databases">
        <authorList>
            <person name="Gilroy R."/>
        </authorList>
    </citation>
    <scope>NUCLEOTIDE SEQUENCE</scope>
    <source>
        <strain evidence="2">CHK123-3438</strain>
    </source>
</reference>
<organism evidence="2 3">
    <name type="scientific">Candidatus Caccovicinus merdipullorum</name>
    <dbReference type="NCBI Taxonomy" id="2840724"/>
    <lineage>
        <taxon>Bacteria</taxon>
        <taxon>Bacillati</taxon>
        <taxon>Bacillota</taxon>
        <taxon>Clostridia</taxon>
        <taxon>Eubacteriales</taxon>
        <taxon>Candidatus Caccovicinus</taxon>
    </lineage>
</organism>
<proteinExistence type="predicted"/>
<name>A0A9D1GKI0_9FIRM</name>
<keyword evidence="1" id="KW-0472">Membrane</keyword>
<keyword evidence="1" id="KW-1133">Transmembrane helix</keyword>
<gene>
    <name evidence="2" type="ORF">IAB60_10590</name>
</gene>
<feature type="transmembrane region" description="Helical" evidence="1">
    <location>
        <begin position="39"/>
        <end position="57"/>
    </location>
</feature>
<dbReference type="Proteomes" id="UP000886860">
    <property type="component" value="Unassembled WGS sequence"/>
</dbReference>
<feature type="non-terminal residue" evidence="2">
    <location>
        <position position="1"/>
    </location>
</feature>
<dbReference type="InterPro" id="IPR008407">
    <property type="entry name" value="Brnchd-chn_aa_trnsp_AzlD"/>
</dbReference>
<accession>A0A9D1GKI0</accession>
<dbReference type="AlphaFoldDB" id="A0A9D1GKI0"/>
<evidence type="ECO:0000313" key="3">
    <source>
        <dbReference type="Proteomes" id="UP000886860"/>
    </source>
</evidence>
<comment type="caution">
    <text evidence="2">The sequence shown here is derived from an EMBL/GenBank/DDBJ whole genome shotgun (WGS) entry which is preliminary data.</text>
</comment>
<dbReference type="EMBL" id="DVKS01000180">
    <property type="protein sequence ID" value="HIT42518.1"/>
    <property type="molecule type" value="Genomic_DNA"/>
</dbReference>
<protein>
    <submittedName>
        <fullName evidence="2">AzlD domain-containing protein</fullName>
    </submittedName>
</protein>
<reference evidence="2" key="2">
    <citation type="journal article" date="2021" name="PeerJ">
        <title>Extensive microbial diversity within the chicken gut microbiome revealed by metagenomics and culture.</title>
        <authorList>
            <person name="Gilroy R."/>
            <person name="Ravi A."/>
            <person name="Getino M."/>
            <person name="Pursley I."/>
            <person name="Horton D.L."/>
            <person name="Alikhan N.F."/>
            <person name="Baker D."/>
            <person name="Gharbi K."/>
            <person name="Hall N."/>
            <person name="Watson M."/>
            <person name="Adriaenssens E.M."/>
            <person name="Foster-Nyarko E."/>
            <person name="Jarju S."/>
            <person name="Secka A."/>
            <person name="Antonio M."/>
            <person name="Oren A."/>
            <person name="Chaudhuri R.R."/>
            <person name="La Ragione R."/>
            <person name="Hildebrand F."/>
            <person name="Pallen M.J."/>
        </authorList>
    </citation>
    <scope>NUCLEOTIDE SEQUENCE</scope>
    <source>
        <strain evidence="2">CHK123-3438</strain>
    </source>
</reference>
<keyword evidence="1" id="KW-0812">Transmembrane</keyword>
<evidence type="ECO:0000313" key="2">
    <source>
        <dbReference type="EMBL" id="HIT42518.1"/>
    </source>
</evidence>
<feature type="transmembrane region" description="Helical" evidence="1">
    <location>
        <begin position="63"/>
        <end position="85"/>
    </location>
</feature>
<dbReference type="PIRSF" id="PIRSF003203">
    <property type="entry name" value="AzlD"/>
    <property type="match status" value="1"/>
</dbReference>
<evidence type="ECO:0000256" key="1">
    <source>
        <dbReference type="SAM" id="Phobius"/>
    </source>
</evidence>
<dbReference type="Pfam" id="PF05437">
    <property type="entry name" value="AzlD"/>
    <property type="match status" value="1"/>
</dbReference>